<dbReference type="GO" id="GO:0016020">
    <property type="term" value="C:membrane"/>
    <property type="evidence" value="ECO:0007669"/>
    <property type="project" value="UniProtKB-SubCell"/>
</dbReference>
<feature type="transmembrane region" description="Helical" evidence="6">
    <location>
        <begin position="110"/>
        <end position="143"/>
    </location>
</feature>
<dbReference type="Pfam" id="PF07690">
    <property type="entry name" value="MFS_1"/>
    <property type="match status" value="1"/>
</dbReference>
<evidence type="ECO:0000256" key="4">
    <source>
        <dbReference type="ARBA" id="ARBA00023136"/>
    </source>
</evidence>
<dbReference type="WBParaSite" id="maker-uti_cns_0009350-snap-gene-0.2-mRNA-1">
    <property type="protein sequence ID" value="maker-uti_cns_0009350-snap-gene-0.2-mRNA-1"/>
    <property type="gene ID" value="maker-uti_cns_0009350-snap-gene-0.2"/>
</dbReference>
<dbReference type="PANTHER" id="PTHR11662">
    <property type="entry name" value="SOLUTE CARRIER FAMILY 17"/>
    <property type="match status" value="1"/>
</dbReference>
<dbReference type="InterPro" id="IPR036259">
    <property type="entry name" value="MFS_trans_sf"/>
</dbReference>
<dbReference type="GO" id="GO:0022857">
    <property type="term" value="F:transmembrane transporter activity"/>
    <property type="evidence" value="ECO:0007669"/>
    <property type="project" value="InterPro"/>
</dbReference>
<accession>A0A1I8I1D4</accession>
<evidence type="ECO:0000256" key="3">
    <source>
        <dbReference type="ARBA" id="ARBA00022989"/>
    </source>
</evidence>
<comment type="subcellular location">
    <subcellularLocation>
        <location evidence="1">Membrane</location>
        <topology evidence="1">Multi-pass membrane protein</topology>
    </subcellularLocation>
</comment>
<dbReference type="InterPro" id="IPR020846">
    <property type="entry name" value="MFS_dom"/>
</dbReference>
<reference evidence="9" key="1">
    <citation type="submission" date="2016-11" db="UniProtKB">
        <authorList>
            <consortium name="WormBaseParasite"/>
        </authorList>
    </citation>
    <scope>IDENTIFICATION</scope>
</reference>
<feature type="domain" description="Major facilitator superfamily (MFS) profile" evidence="7">
    <location>
        <begin position="8"/>
        <end position="147"/>
    </location>
</feature>
<evidence type="ECO:0000259" key="7">
    <source>
        <dbReference type="PROSITE" id="PS50850"/>
    </source>
</evidence>
<keyword evidence="8" id="KW-1185">Reference proteome</keyword>
<keyword evidence="2 6" id="KW-0812">Transmembrane</keyword>
<dbReference type="InterPro" id="IPR027378">
    <property type="entry name" value="Nucleotide_channel_N"/>
</dbReference>
<dbReference type="PROSITE" id="PS50850">
    <property type="entry name" value="MFS"/>
    <property type="match status" value="1"/>
</dbReference>
<keyword evidence="4 6" id="KW-0472">Membrane</keyword>
<protein>
    <submittedName>
        <fullName evidence="9">MFS domain-containing protein</fullName>
    </submittedName>
</protein>
<name>A0A1I8I1D4_9PLAT</name>
<keyword evidence="3 6" id="KW-1133">Transmembrane helix</keyword>
<feature type="transmembrane region" description="Helical" evidence="6">
    <location>
        <begin position="83"/>
        <end position="103"/>
    </location>
</feature>
<sequence>MAVSQRALLCVLSFMGFAIVYMLRVNLSVALVAMVNATGRISPASLNQSGPSDDEVCPPDSASNDTSAARAGQFSWDEQTQGLILGSFFWGYIVTQIPGGLLAERFGAKWVLGIGILWTAALTLLTPLAAHWGVAALICLRVLEGVG</sequence>
<dbReference type="SUPFAM" id="SSF103473">
    <property type="entry name" value="MFS general substrate transporter"/>
    <property type="match status" value="1"/>
</dbReference>
<dbReference type="InterPro" id="IPR011701">
    <property type="entry name" value="MFS"/>
</dbReference>
<organism evidence="8 9">
    <name type="scientific">Macrostomum lignano</name>
    <dbReference type="NCBI Taxonomy" id="282301"/>
    <lineage>
        <taxon>Eukaryota</taxon>
        <taxon>Metazoa</taxon>
        <taxon>Spiralia</taxon>
        <taxon>Lophotrochozoa</taxon>
        <taxon>Platyhelminthes</taxon>
        <taxon>Rhabditophora</taxon>
        <taxon>Macrostomorpha</taxon>
        <taxon>Macrostomida</taxon>
        <taxon>Macrostomidae</taxon>
        <taxon>Macrostomum</taxon>
    </lineage>
</organism>
<evidence type="ECO:0000313" key="9">
    <source>
        <dbReference type="WBParaSite" id="maker-uti_cns_0009350-snap-gene-0.2-mRNA-1"/>
    </source>
</evidence>
<feature type="region of interest" description="Disordered" evidence="5">
    <location>
        <begin position="45"/>
        <end position="68"/>
    </location>
</feature>
<evidence type="ECO:0000256" key="6">
    <source>
        <dbReference type="SAM" id="Phobius"/>
    </source>
</evidence>
<evidence type="ECO:0000256" key="2">
    <source>
        <dbReference type="ARBA" id="ARBA00022692"/>
    </source>
</evidence>
<dbReference type="GO" id="GO:0006820">
    <property type="term" value="P:monoatomic anion transport"/>
    <property type="evidence" value="ECO:0007669"/>
    <property type="project" value="TreeGrafter"/>
</dbReference>
<dbReference type="AlphaFoldDB" id="A0A1I8I1D4"/>
<evidence type="ECO:0000256" key="1">
    <source>
        <dbReference type="ARBA" id="ARBA00004141"/>
    </source>
</evidence>
<proteinExistence type="predicted"/>
<dbReference type="PANTHER" id="PTHR11662:SF399">
    <property type="entry name" value="FI19708P1-RELATED"/>
    <property type="match status" value="1"/>
</dbReference>
<evidence type="ECO:0000256" key="5">
    <source>
        <dbReference type="SAM" id="MobiDB-lite"/>
    </source>
</evidence>
<dbReference type="InterPro" id="IPR050382">
    <property type="entry name" value="MFS_Na/Anion_cotransporter"/>
</dbReference>
<dbReference type="Proteomes" id="UP000095280">
    <property type="component" value="Unplaced"/>
</dbReference>
<dbReference type="Gene3D" id="1.20.120.540">
    <property type="entry name" value="Voltage-gated potassium channels"/>
    <property type="match status" value="1"/>
</dbReference>
<evidence type="ECO:0000313" key="8">
    <source>
        <dbReference type="Proteomes" id="UP000095280"/>
    </source>
</evidence>